<proteinExistence type="predicted"/>
<organism evidence="1">
    <name type="scientific">Arsenophonus endosymbiont of Trialeurodes vaporariorum</name>
    <dbReference type="NCBI Taxonomy" id="235567"/>
    <lineage>
        <taxon>Bacteria</taxon>
        <taxon>Pseudomonadati</taxon>
        <taxon>Pseudomonadota</taxon>
        <taxon>Gammaproteobacteria</taxon>
        <taxon>Enterobacterales</taxon>
        <taxon>Morganellaceae</taxon>
        <taxon>Arsenophonus</taxon>
    </lineage>
</organism>
<dbReference type="PANTHER" id="PTHR33258:SF1">
    <property type="entry name" value="TRANSPOSASE INSL FOR INSERTION SEQUENCE ELEMENT IS186A-RELATED"/>
    <property type="match status" value="1"/>
</dbReference>
<dbReference type="AlphaFoldDB" id="A0A3B0M3N6"/>
<dbReference type="EMBL" id="UFQR01000022">
    <property type="protein sequence ID" value="SSW96580.1"/>
    <property type="molecule type" value="Genomic_DNA"/>
</dbReference>
<dbReference type="PANTHER" id="PTHR33258">
    <property type="entry name" value="TRANSPOSASE INSL FOR INSERTION SEQUENCE ELEMENT IS186A-RELATED"/>
    <property type="match status" value="1"/>
</dbReference>
<evidence type="ECO:0008006" key="2">
    <source>
        <dbReference type="Google" id="ProtNLM"/>
    </source>
</evidence>
<accession>A0A3B0M3N6</accession>
<reference evidence="1" key="1">
    <citation type="submission" date="2018-04" db="EMBL/GenBank/DDBJ databases">
        <authorList>
            <person name="Go L.Y."/>
            <person name="Mitchell J.A."/>
        </authorList>
    </citation>
    <scope>NUCLEOTIDE SEQUENCE</scope>
    <source>
        <strain evidence="1">ARTV</strain>
    </source>
</reference>
<name>A0A3B0M3N6_9GAMM</name>
<dbReference type="Gene3D" id="3.90.350.10">
    <property type="entry name" value="Transposase Inhibitor Protein From Tn5, Chain A, domain 1"/>
    <property type="match status" value="1"/>
</dbReference>
<protein>
    <recommendedName>
        <fullName evidence="2">Transposase IS4-like domain-containing protein</fullName>
    </recommendedName>
</protein>
<gene>
    <name evidence="1" type="ORF">ARTV_3057</name>
</gene>
<evidence type="ECO:0000313" key="1">
    <source>
        <dbReference type="EMBL" id="SSW96580.1"/>
    </source>
</evidence>
<dbReference type="SUPFAM" id="SSF53098">
    <property type="entry name" value="Ribonuclease H-like"/>
    <property type="match status" value="1"/>
</dbReference>
<dbReference type="InterPro" id="IPR012337">
    <property type="entry name" value="RNaseH-like_sf"/>
</dbReference>
<sequence>MHIIDREGDSISHMRELSSHEYSFLIRGKGGHTVEYQGKNQKLNDVADSLSYNNTVTINYKGKKSYLSVSEATITLTRMAKPKRFNDEGKRISLQPGKPLPLRLVVSKVSDKKGNVLARWVLLSNVPKEIKCDELARWYYWRSTIESFFKLIKSAGHNVESWLQKSAKALLRRLIIASMACVLVWRIQRDEGIQNAKTRKFLCRLSGRLQKEVAEKARPLF</sequence>